<dbReference type="SUPFAM" id="SSF51126">
    <property type="entry name" value="Pectin lyase-like"/>
    <property type="match status" value="1"/>
</dbReference>
<sequence length="541" mass="57537">MARLPTVGGDSGSWGTVLNEFLTVAHDSDGTLKYILNVTDYGAVGDGLTNDTAALQAAINAASAAGKRLYVPAGTYLFTTLSIPGPEGIYLYGDGRASILQCTGTGNAITLGEVNLWNRLVLKDFTLQGNSSAGHGLYLAPTGAGNNVVIGQIENLYITGFTQTGFYAVYVLDCYGLQFNSCSIIGNDSGVFCGSEALHNSFNDCWVRDFMKYGYHLNVGAAGNRVWINGGFVDSPDPAYKDVVGQIGLYLQNGMVHLKDTQLEDLTTPFDADAGTLIMDGVQFNGSFVSATFTISDSVEAHLTDIQMHNSYSINAGLGTIWTNCRAKINPPDVTDPGATLARPSTIVRLTNTLPNTSLIGLAATTGARYSGPFTIVFEDGNTILFSGGTGTNFVLKDNRHWKPYAGDSITFLRSDVDDLFIEIGRKEQNLVISETGDRSVHYGDGGRTFNNVGALGTVTFTLPTAGASGEGPYARNMLVRFVRVDSQTVRVDPASTQVIRGGGSGKYLSLDTDGASVTLLNVKASYWEIIAQTGTVSFES</sequence>
<feature type="domain" description="Rhamnogalacturonase A/B/Epimerase-like pectate lyase" evidence="1">
    <location>
        <begin position="36"/>
        <end position="157"/>
    </location>
</feature>
<dbReference type="Gene3D" id="2.160.20.10">
    <property type="entry name" value="Single-stranded right-handed beta-helix, Pectin lyase-like"/>
    <property type="match status" value="1"/>
</dbReference>
<dbReference type="Proteomes" id="UP000179221">
    <property type="component" value="Unassembled WGS sequence"/>
</dbReference>
<dbReference type="Pfam" id="PF12708">
    <property type="entry name" value="Pect-lyase_RHGA_epim"/>
    <property type="match status" value="1"/>
</dbReference>
<gene>
    <name evidence="2" type="ORF">A2628_00465</name>
</gene>
<dbReference type="InterPro" id="IPR012334">
    <property type="entry name" value="Pectin_lyas_fold"/>
</dbReference>
<protein>
    <recommendedName>
        <fullName evidence="1">Rhamnogalacturonase A/B/Epimerase-like pectate lyase domain-containing protein</fullName>
    </recommendedName>
</protein>
<dbReference type="InterPro" id="IPR011050">
    <property type="entry name" value="Pectin_lyase_fold/virulence"/>
</dbReference>
<accession>A0A1F7YF36</accession>
<organism evidence="2 3">
    <name type="scientific">Candidatus Woesebacteria bacterium RIFCSPHIGHO2_01_FULL_40_22</name>
    <dbReference type="NCBI Taxonomy" id="1802499"/>
    <lineage>
        <taxon>Bacteria</taxon>
        <taxon>Candidatus Woeseibacteriota</taxon>
    </lineage>
</organism>
<dbReference type="EMBL" id="MGGL01000019">
    <property type="protein sequence ID" value="OGM25780.1"/>
    <property type="molecule type" value="Genomic_DNA"/>
</dbReference>
<evidence type="ECO:0000313" key="3">
    <source>
        <dbReference type="Proteomes" id="UP000179221"/>
    </source>
</evidence>
<reference evidence="2 3" key="1">
    <citation type="journal article" date="2016" name="Nat. Commun.">
        <title>Thousands of microbial genomes shed light on interconnected biogeochemical processes in an aquifer system.</title>
        <authorList>
            <person name="Anantharaman K."/>
            <person name="Brown C.T."/>
            <person name="Hug L.A."/>
            <person name="Sharon I."/>
            <person name="Castelle C.J."/>
            <person name="Probst A.J."/>
            <person name="Thomas B.C."/>
            <person name="Singh A."/>
            <person name="Wilkins M.J."/>
            <person name="Karaoz U."/>
            <person name="Brodie E.L."/>
            <person name="Williams K.H."/>
            <person name="Hubbard S.S."/>
            <person name="Banfield J.F."/>
        </authorList>
    </citation>
    <scope>NUCLEOTIDE SEQUENCE [LARGE SCALE GENOMIC DNA]</scope>
</reference>
<dbReference type="InterPro" id="IPR024535">
    <property type="entry name" value="RHGA/B-epi-like_pectate_lyase"/>
</dbReference>
<proteinExistence type="predicted"/>
<comment type="caution">
    <text evidence="2">The sequence shown here is derived from an EMBL/GenBank/DDBJ whole genome shotgun (WGS) entry which is preliminary data.</text>
</comment>
<name>A0A1F7YF36_9BACT</name>
<dbReference type="AlphaFoldDB" id="A0A1F7YF36"/>
<evidence type="ECO:0000259" key="1">
    <source>
        <dbReference type="Pfam" id="PF12708"/>
    </source>
</evidence>
<evidence type="ECO:0000313" key="2">
    <source>
        <dbReference type="EMBL" id="OGM25780.1"/>
    </source>
</evidence>